<dbReference type="PROSITE" id="PS50919">
    <property type="entry name" value="MIR"/>
    <property type="match status" value="2"/>
</dbReference>
<evidence type="ECO:0000259" key="3">
    <source>
        <dbReference type="PROSITE" id="PS50919"/>
    </source>
</evidence>
<protein>
    <recommendedName>
        <fullName evidence="3">MIR domain-containing protein</fullName>
    </recommendedName>
</protein>
<feature type="transmembrane region" description="Helical" evidence="2">
    <location>
        <begin position="242"/>
        <end position="264"/>
    </location>
</feature>
<dbReference type="Gene3D" id="2.80.10.50">
    <property type="match status" value="1"/>
</dbReference>
<feature type="transmembrane region" description="Helical" evidence="2">
    <location>
        <begin position="143"/>
        <end position="161"/>
    </location>
</feature>
<reference evidence="4" key="1">
    <citation type="journal article" date="2023" name="Insect Mol. Biol.">
        <title>Genome sequencing provides insights into the evolution of gene families encoding plant cell wall-degrading enzymes in longhorned beetles.</title>
        <authorList>
            <person name="Shin N.R."/>
            <person name="Okamura Y."/>
            <person name="Kirsch R."/>
            <person name="Pauchet Y."/>
        </authorList>
    </citation>
    <scope>NUCLEOTIDE SEQUENCE</scope>
    <source>
        <strain evidence="4">RBIC_L_NR</strain>
    </source>
</reference>
<dbReference type="GO" id="GO:0005783">
    <property type="term" value="C:endoplasmic reticulum"/>
    <property type="evidence" value="ECO:0007669"/>
    <property type="project" value="TreeGrafter"/>
</dbReference>
<feature type="transmembrane region" description="Helical" evidence="2">
    <location>
        <begin position="208"/>
        <end position="230"/>
    </location>
</feature>
<keyword evidence="1" id="KW-0677">Repeat</keyword>
<feature type="domain" description="MIR" evidence="3">
    <location>
        <begin position="1"/>
        <end position="57"/>
    </location>
</feature>
<dbReference type="SUPFAM" id="SSF82109">
    <property type="entry name" value="MIR domain"/>
    <property type="match status" value="1"/>
</dbReference>
<gene>
    <name evidence="4" type="ORF">NQ314_010416</name>
</gene>
<evidence type="ECO:0000256" key="1">
    <source>
        <dbReference type="ARBA" id="ARBA00022737"/>
    </source>
</evidence>
<dbReference type="SMART" id="SM00472">
    <property type="entry name" value="MIR"/>
    <property type="match status" value="2"/>
</dbReference>
<proteinExistence type="predicted"/>
<name>A0AAV8XRY4_9CUCU</name>
<keyword evidence="2" id="KW-0812">Transmembrane</keyword>
<keyword evidence="2" id="KW-1133">Transmembrane helix</keyword>
<accession>A0AAV8XRY4</accession>
<dbReference type="EMBL" id="JANEYF010002880">
    <property type="protein sequence ID" value="KAJ8941353.1"/>
    <property type="molecule type" value="Genomic_DNA"/>
</dbReference>
<dbReference type="GO" id="GO:0004169">
    <property type="term" value="F:dolichyl-phosphate-mannose-protein mannosyltransferase activity"/>
    <property type="evidence" value="ECO:0007669"/>
    <property type="project" value="TreeGrafter"/>
</dbReference>
<keyword evidence="5" id="KW-1185">Reference proteome</keyword>
<keyword evidence="2" id="KW-0472">Membrane</keyword>
<sequence length="294" mass="33724">MITTNGGDLIRLEHIATKRNLHSHKEQAPITKKHYQVTGYGENGTGDANDVWRITIIGAQNGADVTAVSSKLKFVHYLQSCILTTSGKQLPKWAYEQQEVSCNPNLRDPNGVWNVEENIFEKLPNGQFFSGSQYRIYLLGNPVIWWSNLVFIFVFLAVSTANAIKQQRGYIKSFTDSHKQKIIACSWLFLGWLLHYVPFWAMGRVLYFHHYFPALLFSSMITGILLDYILEEVSTFFEKQTAKFIYQIILGLILSTMVYSFYLFSPLAYGMSGPSANEPNSTMHGLRWMDTWEF</sequence>
<evidence type="ECO:0000256" key="2">
    <source>
        <dbReference type="SAM" id="Phobius"/>
    </source>
</evidence>
<evidence type="ECO:0000313" key="5">
    <source>
        <dbReference type="Proteomes" id="UP001162156"/>
    </source>
</evidence>
<dbReference type="InterPro" id="IPR027005">
    <property type="entry name" value="PMT-like"/>
</dbReference>
<feature type="transmembrane region" description="Helical" evidence="2">
    <location>
        <begin position="182"/>
        <end position="202"/>
    </location>
</feature>
<dbReference type="PANTHER" id="PTHR10050">
    <property type="entry name" value="DOLICHYL-PHOSPHATE-MANNOSE--PROTEIN MANNOSYLTRANSFERASE"/>
    <property type="match status" value="1"/>
</dbReference>
<dbReference type="PANTHER" id="PTHR10050:SF46">
    <property type="entry name" value="PROTEIN O-MANNOSYL-TRANSFERASE 2"/>
    <property type="match status" value="1"/>
</dbReference>
<comment type="caution">
    <text evidence="4">The sequence shown here is derived from an EMBL/GenBank/DDBJ whole genome shotgun (WGS) entry which is preliminary data.</text>
</comment>
<feature type="domain" description="MIR" evidence="3">
    <location>
        <begin position="62"/>
        <end position="118"/>
    </location>
</feature>
<dbReference type="AlphaFoldDB" id="A0AAV8XRY4"/>
<organism evidence="4 5">
    <name type="scientific">Rhamnusium bicolor</name>
    <dbReference type="NCBI Taxonomy" id="1586634"/>
    <lineage>
        <taxon>Eukaryota</taxon>
        <taxon>Metazoa</taxon>
        <taxon>Ecdysozoa</taxon>
        <taxon>Arthropoda</taxon>
        <taxon>Hexapoda</taxon>
        <taxon>Insecta</taxon>
        <taxon>Pterygota</taxon>
        <taxon>Neoptera</taxon>
        <taxon>Endopterygota</taxon>
        <taxon>Coleoptera</taxon>
        <taxon>Polyphaga</taxon>
        <taxon>Cucujiformia</taxon>
        <taxon>Chrysomeloidea</taxon>
        <taxon>Cerambycidae</taxon>
        <taxon>Lepturinae</taxon>
        <taxon>Rhagiini</taxon>
        <taxon>Rhamnusium</taxon>
    </lineage>
</organism>
<dbReference type="InterPro" id="IPR016093">
    <property type="entry name" value="MIR_motif"/>
</dbReference>
<dbReference type="Pfam" id="PF02815">
    <property type="entry name" value="MIR"/>
    <property type="match status" value="1"/>
</dbReference>
<dbReference type="InterPro" id="IPR036300">
    <property type="entry name" value="MIR_dom_sf"/>
</dbReference>
<dbReference type="InterPro" id="IPR032421">
    <property type="entry name" value="PMT_4TMC"/>
</dbReference>
<evidence type="ECO:0000313" key="4">
    <source>
        <dbReference type="EMBL" id="KAJ8941353.1"/>
    </source>
</evidence>
<dbReference type="Proteomes" id="UP001162156">
    <property type="component" value="Unassembled WGS sequence"/>
</dbReference>
<dbReference type="Pfam" id="PF16192">
    <property type="entry name" value="PMT_4TMC"/>
    <property type="match status" value="1"/>
</dbReference>